<protein>
    <recommendedName>
        <fullName evidence="4">Secreted protein</fullName>
    </recommendedName>
</protein>
<sequence>MSGHAPATDALHARFALAALLRYLPAVSWLKEESTVPNCEESLAASHQIKSMPLTSAAASLPRHGTAHSLNCGLVTSVN</sequence>
<keyword evidence="1" id="KW-0732">Signal</keyword>
<dbReference type="AlphaFoldDB" id="A0A8T0NEB3"/>
<evidence type="ECO:0000313" key="2">
    <source>
        <dbReference type="EMBL" id="KAG2547145.1"/>
    </source>
</evidence>
<proteinExistence type="predicted"/>
<evidence type="ECO:0000256" key="1">
    <source>
        <dbReference type="SAM" id="SignalP"/>
    </source>
</evidence>
<feature type="chain" id="PRO_5035837881" description="Secreted protein" evidence="1">
    <location>
        <begin position="19"/>
        <end position="79"/>
    </location>
</feature>
<name>A0A8T0NEB3_PANVG</name>
<dbReference type="EMBL" id="CM029053">
    <property type="protein sequence ID" value="KAG2547145.1"/>
    <property type="molecule type" value="Genomic_DNA"/>
</dbReference>
<dbReference type="Proteomes" id="UP000823388">
    <property type="component" value="Chromosome 9K"/>
</dbReference>
<feature type="signal peptide" evidence="1">
    <location>
        <begin position="1"/>
        <end position="18"/>
    </location>
</feature>
<accession>A0A8T0NEB3</accession>
<gene>
    <name evidence="2" type="ORF">PVAP13_9KG087920</name>
</gene>
<comment type="caution">
    <text evidence="2">The sequence shown here is derived from an EMBL/GenBank/DDBJ whole genome shotgun (WGS) entry which is preliminary data.</text>
</comment>
<reference evidence="2" key="1">
    <citation type="submission" date="2020-05" db="EMBL/GenBank/DDBJ databases">
        <title>WGS assembly of Panicum virgatum.</title>
        <authorList>
            <person name="Lovell J.T."/>
            <person name="Jenkins J."/>
            <person name="Shu S."/>
            <person name="Juenger T.E."/>
            <person name="Schmutz J."/>
        </authorList>
    </citation>
    <scope>NUCLEOTIDE SEQUENCE</scope>
    <source>
        <strain evidence="2">AP13</strain>
    </source>
</reference>
<evidence type="ECO:0000313" key="3">
    <source>
        <dbReference type="Proteomes" id="UP000823388"/>
    </source>
</evidence>
<keyword evidence="3" id="KW-1185">Reference proteome</keyword>
<organism evidence="2 3">
    <name type="scientific">Panicum virgatum</name>
    <name type="common">Blackwell switchgrass</name>
    <dbReference type="NCBI Taxonomy" id="38727"/>
    <lineage>
        <taxon>Eukaryota</taxon>
        <taxon>Viridiplantae</taxon>
        <taxon>Streptophyta</taxon>
        <taxon>Embryophyta</taxon>
        <taxon>Tracheophyta</taxon>
        <taxon>Spermatophyta</taxon>
        <taxon>Magnoliopsida</taxon>
        <taxon>Liliopsida</taxon>
        <taxon>Poales</taxon>
        <taxon>Poaceae</taxon>
        <taxon>PACMAD clade</taxon>
        <taxon>Panicoideae</taxon>
        <taxon>Panicodae</taxon>
        <taxon>Paniceae</taxon>
        <taxon>Panicinae</taxon>
        <taxon>Panicum</taxon>
        <taxon>Panicum sect. Hiantes</taxon>
    </lineage>
</organism>
<evidence type="ECO:0008006" key="4">
    <source>
        <dbReference type="Google" id="ProtNLM"/>
    </source>
</evidence>